<evidence type="ECO:0000313" key="2">
    <source>
        <dbReference type="EMBL" id="RNF38116.1"/>
    </source>
</evidence>
<dbReference type="PANTHER" id="PTHR33990:SF1">
    <property type="entry name" value="PROTEIN YJDN"/>
    <property type="match status" value="1"/>
</dbReference>
<proteinExistence type="predicted"/>
<dbReference type="EMBL" id="RIAX01000023">
    <property type="protein sequence ID" value="RNF38116.1"/>
    <property type="molecule type" value="Genomic_DNA"/>
</dbReference>
<dbReference type="PANTHER" id="PTHR33990">
    <property type="entry name" value="PROTEIN YJDN-RELATED"/>
    <property type="match status" value="1"/>
</dbReference>
<keyword evidence="3" id="KW-1185">Reference proteome</keyword>
<protein>
    <submittedName>
        <fullName evidence="2">VOC family protein</fullName>
    </submittedName>
</protein>
<dbReference type="Pfam" id="PF06983">
    <property type="entry name" value="3-dmu-9_3-mt"/>
    <property type="match status" value="1"/>
</dbReference>
<organism evidence="2 3">
    <name type="scientific">Planococcus salinus</name>
    <dbReference type="NCBI Taxonomy" id="1848460"/>
    <lineage>
        <taxon>Bacteria</taxon>
        <taxon>Bacillati</taxon>
        <taxon>Bacillota</taxon>
        <taxon>Bacilli</taxon>
        <taxon>Bacillales</taxon>
        <taxon>Caryophanaceae</taxon>
        <taxon>Planococcus</taxon>
    </lineage>
</organism>
<dbReference type="RefSeq" id="WP_123166677.1">
    <property type="nucleotide sequence ID" value="NZ_RIAX01000023.1"/>
</dbReference>
<name>A0A3M8P319_9BACL</name>
<dbReference type="InterPro" id="IPR028973">
    <property type="entry name" value="PhnB-like"/>
</dbReference>
<dbReference type="CDD" id="cd06588">
    <property type="entry name" value="PhnB_like"/>
    <property type="match status" value="1"/>
</dbReference>
<dbReference type="AlphaFoldDB" id="A0A3M8P319"/>
<evidence type="ECO:0000313" key="3">
    <source>
        <dbReference type="Proteomes" id="UP000275473"/>
    </source>
</evidence>
<dbReference type="OrthoDB" id="9795306at2"/>
<evidence type="ECO:0000259" key="1">
    <source>
        <dbReference type="Pfam" id="PF06983"/>
    </source>
</evidence>
<dbReference type="InterPro" id="IPR029068">
    <property type="entry name" value="Glyas_Bleomycin-R_OHBP_Dase"/>
</dbReference>
<dbReference type="SUPFAM" id="SSF54593">
    <property type="entry name" value="Glyoxalase/Bleomycin resistance protein/Dihydroxybiphenyl dioxygenase"/>
    <property type="match status" value="1"/>
</dbReference>
<dbReference type="Gene3D" id="3.10.180.10">
    <property type="entry name" value="2,3-Dihydroxybiphenyl 1,2-Dioxygenase, domain 1"/>
    <property type="match status" value="1"/>
</dbReference>
<accession>A0A3M8P319</accession>
<dbReference type="Proteomes" id="UP000275473">
    <property type="component" value="Unassembled WGS sequence"/>
</dbReference>
<gene>
    <name evidence="2" type="ORF">EEX84_16100</name>
</gene>
<feature type="domain" description="PhnB-like" evidence="1">
    <location>
        <begin position="4"/>
        <end position="137"/>
    </location>
</feature>
<comment type="caution">
    <text evidence="2">The sequence shown here is derived from an EMBL/GenBank/DDBJ whole genome shotgun (WGS) entry which is preliminary data.</text>
</comment>
<reference evidence="2 3" key="1">
    <citation type="journal article" date="2018" name="Int. J. Syst. Evol. Microbiol.">
        <title>Planococcus salinus sp. nov., a moderately halophilic bacterium isolated from a saline-alkali soil.</title>
        <authorList>
            <person name="Gan L."/>
        </authorList>
    </citation>
    <scope>NUCLEOTIDE SEQUENCE [LARGE SCALE GENOMIC DNA]</scope>
    <source>
        <strain evidence="2 3">LCB217</strain>
    </source>
</reference>
<sequence>MITKLFPYLNFDGDGKEATHFYAEVLGAEVAGISTYGEAHGDMEGLPEDAKDLVMNAQLNLKNGDTLMISDVPPGMGMSFQKGNNVSLTVTVDNIEEARTIFGALTEGGTVTMDLQETFWSPLYGNLTDRYGIEWQISVDRQTDKQPD</sequence>